<protein>
    <recommendedName>
        <fullName evidence="3">F-box domain-containing protein</fullName>
    </recommendedName>
</protein>
<proteinExistence type="predicted"/>
<keyword evidence="2" id="KW-1185">Reference proteome</keyword>
<dbReference type="EMBL" id="KZ857417">
    <property type="protein sequence ID" value="RDX47630.1"/>
    <property type="molecule type" value="Genomic_DNA"/>
</dbReference>
<evidence type="ECO:0000313" key="2">
    <source>
        <dbReference type="Proteomes" id="UP000256964"/>
    </source>
</evidence>
<dbReference type="OrthoDB" id="2753739at2759"/>
<evidence type="ECO:0000313" key="1">
    <source>
        <dbReference type="EMBL" id="RDX47630.1"/>
    </source>
</evidence>
<organism evidence="1 2">
    <name type="scientific">Lentinus brumalis</name>
    <dbReference type="NCBI Taxonomy" id="2498619"/>
    <lineage>
        <taxon>Eukaryota</taxon>
        <taxon>Fungi</taxon>
        <taxon>Dikarya</taxon>
        <taxon>Basidiomycota</taxon>
        <taxon>Agaricomycotina</taxon>
        <taxon>Agaricomycetes</taxon>
        <taxon>Polyporales</taxon>
        <taxon>Polyporaceae</taxon>
        <taxon>Lentinus</taxon>
    </lineage>
</organism>
<gene>
    <name evidence="1" type="ORF">OH76DRAFT_723779</name>
</gene>
<reference evidence="1 2" key="1">
    <citation type="journal article" date="2018" name="Biotechnol. Biofuels">
        <title>Integrative visual omics of the white-rot fungus Polyporus brumalis exposes the biotechnological potential of its oxidative enzymes for delignifying raw plant biomass.</title>
        <authorList>
            <person name="Miyauchi S."/>
            <person name="Rancon A."/>
            <person name="Drula E."/>
            <person name="Hage H."/>
            <person name="Chaduli D."/>
            <person name="Favel A."/>
            <person name="Grisel S."/>
            <person name="Henrissat B."/>
            <person name="Herpoel-Gimbert I."/>
            <person name="Ruiz-Duenas F.J."/>
            <person name="Chevret D."/>
            <person name="Hainaut M."/>
            <person name="Lin J."/>
            <person name="Wang M."/>
            <person name="Pangilinan J."/>
            <person name="Lipzen A."/>
            <person name="Lesage-Meessen L."/>
            <person name="Navarro D."/>
            <person name="Riley R."/>
            <person name="Grigoriev I.V."/>
            <person name="Zhou S."/>
            <person name="Raouche S."/>
            <person name="Rosso M.N."/>
        </authorList>
    </citation>
    <scope>NUCLEOTIDE SEQUENCE [LARGE SCALE GENOMIC DNA]</scope>
    <source>
        <strain evidence="1 2">BRFM 1820</strain>
    </source>
</reference>
<dbReference type="AlphaFoldDB" id="A0A371D511"/>
<sequence>MASVFPIEIYEHIMELAVENRAPSFTKVYMLSWSLVCRAWRRQCRPYLFQFMRYRYTDLPALYTIRQRIVERPDLASLVEVIEVEHTRKPYGSEIEMFPIVIYKHFPRLRRINIFLEGAMTWRTYPHRYFRVSHLRFESVTELLLRGLVLRHTSELDIHLSMFPRLRTLCLTNIYWFPEAEKGWPSSPRFMPPITDLQLGEVKV</sequence>
<dbReference type="Proteomes" id="UP000256964">
    <property type="component" value="Unassembled WGS sequence"/>
</dbReference>
<name>A0A371D511_9APHY</name>
<accession>A0A371D511</accession>
<evidence type="ECO:0008006" key="3">
    <source>
        <dbReference type="Google" id="ProtNLM"/>
    </source>
</evidence>